<evidence type="ECO:0000313" key="8">
    <source>
        <dbReference type="EMBL" id="CUH64347.1"/>
    </source>
</evidence>
<comment type="similarity">
    <text evidence="1">Belongs to the bacterial solute-binding protein ModA family.</text>
</comment>
<gene>
    <name evidence="8" type="primary">modA</name>
    <name evidence="8" type="ORF">TG4357_01224</name>
</gene>
<keyword evidence="4 7" id="KW-0732">Signal</keyword>
<keyword evidence="3 6" id="KW-0479">Metal-binding</keyword>
<feature type="binding site" evidence="6">
    <location>
        <position position="187"/>
    </location>
    <ligand>
        <name>molybdate</name>
        <dbReference type="ChEBI" id="CHEBI:36264"/>
    </ligand>
</feature>
<name>A0A0P1F8Q1_THAGE</name>
<reference evidence="8 9" key="1">
    <citation type="submission" date="2015-09" db="EMBL/GenBank/DDBJ databases">
        <authorList>
            <consortium name="Swine Surveillance"/>
        </authorList>
    </citation>
    <scope>NUCLEOTIDE SEQUENCE [LARGE SCALE GENOMIC DNA]</scope>
    <source>
        <strain evidence="8 9">CECT 4357</strain>
    </source>
</reference>
<evidence type="ECO:0000256" key="1">
    <source>
        <dbReference type="ARBA" id="ARBA00009175"/>
    </source>
</evidence>
<dbReference type="Gene3D" id="3.40.190.10">
    <property type="entry name" value="Periplasmic binding protein-like II"/>
    <property type="match status" value="2"/>
</dbReference>
<dbReference type="InterPro" id="IPR005950">
    <property type="entry name" value="ModA"/>
</dbReference>
<evidence type="ECO:0000256" key="2">
    <source>
        <dbReference type="ARBA" id="ARBA00022505"/>
    </source>
</evidence>
<feature type="chain" id="PRO_5006062380" evidence="7">
    <location>
        <begin position="24"/>
        <end position="254"/>
    </location>
</feature>
<feature type="signal peptide" evidence="7">
    <location>
        <begin position="1"/>
        <end position="23"/>
    </location>
</feature>
<sequence length="254" mass="26756">MTRKLSLAFALFLFFLFPLAASAGQVTVFAAASMKTALEDVAADWQRQSGHKATLSFAGSSALARQIEAGAPADLYLSANSGWMDRLEEQGLLRSGSRSDLLGNQLVLVGPAGTAPQPLDSTLIDALEGGHLAMALVEAVPAGIYGKAALEYLGLWTDIAPHVAQADNVRAALALVAIGEAPLGIVYATDAQAEPRVDVVAEFPAPSHPPITYPVAILTDSKADTVQAFLDYLKGPVAKKIFLRHGFTEPPQHK</sequence>
<dbReference type="Proteomes" id="UP000051587">
    <property type="component" value="Unassembled WGS sequence"/>
</dbReference>
<dbReference type="GO" id="GO:0015689">
    <property type="term" value="P:molybdate ion transport"/>
    <property type="evidence" value="ECO:0007669"/>
    <property type="project" value="InterPro"/>
</dbReference>
<dbReference type="FunFam" id="3.40.190.10:FF:000035">
    <property type="entry name" value="Molybdate ABC transporter substrate-binding protein"/>
    <property type="match status" value="1"/>
</dbReference>
<dbReference type="PANTHER" id="PTHR30632">
    <property type="entry name" value="MOLYBDATE-BINDING PERIPLASMIC PROTEIN"/>
    <property type="match status" value="1"/>
</dbReference>
<comment type="subunit">
    <text evidence="5">The complex is composed of two ATP-binding proteins (ModC), two transmembrane proteins (ModB) and a solute-binding protein (ModA).</text>
</comment>
<dbReference type="NCBIfam" id="NF007958">
    <property type="entry name" value="PRK10677.1"/>
    <property type="match status" value="1"/>
</dbReference>
<evidence type="ECO:0000256" key="7">
    <source>
        <dbReference type="SAM" id="SignalP"/>
    </source>
</evidence>
<dbReference type="InterPro" id="IPR050682">
    <property type="entry name" value="ModA/WtpA"/>
</dbReference>
<feature type="binding site" evidence="6">
    <location>
        <position position="169"/>
    </location>
    <ligand>
        <name>molybdate</name>
        <dbReference type="ChEBI" id="CHEBI:36264"/>
    </ligand>
</feature>
<dbReference type="Pfam" id="PF13531">
    <property type="entry name" value="SBP_bac_11"/>
    <property type="match status" value="1"/>
</dbReference>
<dbReference type="AlphaFoldDB" id="A0A0P1F8Q1"/>
<accession>A0A0P1F8Q1</accession>
<protein>
    <submittedName>
        <fullName evidence="8">Molybdate-binding periplasmic protein</fullName>
    </submittedName>
</protein>
<dbReference type="SUPFAM" id="SSF53850">
    <property type="entry name" value="Periplasmic binding protein-like II"/>
    <property type="match status" value="1"/>
</dbReference>
<feature type="binding site" evidence="6">
    <location>
        <position position="142"/>
    </location>
    <ligand>
        <name>molybdate</name>
        <dbReference type="ChEBI" id="CHEBI:36264"/>
    </ligand>
</feature>
<dbReference type="GO" id="GO:0046872">
    <property type="term" value="F:metal ion binding"/>
    <property type="evidence" value="ECO:0007669"/>
    <property type="project" value="UniProtKB-KW"/>
</dbReference>
<evidence type="ECO:0000313" key="9">
    <source>
        <dbReference type="Proteomes" id="UP000051587"/>
    </source>
</evidence>
<keyword evidence="2 6" id="KW-0500">Molybdenum</keyword>
<evidence type="ECO:0000256" key="3">
    <source>
        <dbReference type="ARBA" id="ARBA00022723"/>
    </source>
</evidence>
<dbReference type="OrthoDB" id="9785015at2"/>
<dbReference type="EMBL" id="CYSA01000015">
    <property type="protein sequence ID" value="CUH64347.1"/>
    <property type="molecule type" value="Genomic_DNA"/>
</dbReference>
<dbReference type="NCBIfam" id="TIGR01256">
    <property type="entry name" value="modA"/>
    <property type="match status" value="1"/>
</dbReference>
<dbReference type="PANTHER" id="PTHR30632:SF17">
    <property type="entry name" value="MOLYBDATE-BINDING PROTEIN MODA"/>
    <property type="match status" value="1"/>
</dbReference>
<dbReference type="RefSeq" id="WP_058261975.1">
    <property type="nucleotide sequence ID" value="NZ_CP051181.1"/>
</dbReference>
<dbReference type="GO" id="GO:0030288">
    <property type="term" value="C:outer membrane-bounded periplasmic space"/>
    <property type="evidence" value="ECO:0007669"/>
    <property type="project" value="TreeGrafter"/>
</dbReference>
<dbReference type="GO" id="GO:0030973">
    <property type="term" value="F:molybdate ion binding"/>
    <property type="evidence" value="ECO:0007669"/>
    <property type="project" value="TreeGrafter"/>
</dbReference>
<dbReference type="STRING" id="53501.SAMN04488043_11129"/>
<dbReference type="PIRSF" id="PIRSF004846">
    <property type="entry name" value="ModA"/>
    <property type="match status" value="1"/>
</dbReference>
<feature type="binding site" evidence="6">
    <location>
        <position position="60"/>
    </location>
    <ligand>
        <name>molybdate</name>
        <dbReference type="ChEBI" id="CHEBI:36264"/>
    </ligand>
</feature>
<proteinExistence type="inferred from homology"/>
<evidence type="ECO:0000256" key="6">
    <source>
        <dbReference type="PIRSR" id="PIRSR004846-1"/>
    </source>
</evidence>
<keyword evidence="9" id="KW-1185">Reference proteome</keyword>
<evidence type="ECO:0000256" key="4">
    <source>
        <dbReference type="ARBA" id="ARBA00022729"/>
    </source>
</evidence>
<feature type="binding site" evidence="6">
    <location>
        <position position="33"/>
    </location>
    <ligand>
        <name>molybdate</name>
        <dbReference type="ChEBI" id="CHEBI:36264"/>
    </ligand>
</feature>
<dbReference type="CDD" id="cd13536">
    <property type="entry name" value="PBP2_EcModA"/>
    <property type="match status" value="1"/>
</dbReference>
<dbReference type="GO" id="GO:1901359">
    <property type="term" value="F:tungstate binding"/>
    <property type="evidence" value="ECO:0007669"/>
    <property type="project" value="UniProtKB-ARBA"/>
</dbReference>
<evidence type="ECO:0000256" key="5">
    <source>
        <dbReference type="ARBA" id="ARBA00062515"/>
    </source>
</evidence>
<organism evidence="8 9">
    <name type="scientific">Thalassovita gelatinovora</name>
    <name type="common">Thalassobius gelatinovorus</name>
    <dbReference type="NCBI Taxonomy" id="53501"/>
    <lineage>
        <taxon>Bacteria</taxon>
        <taxon>Pseudomonadati</taxon>
        <taxon>Pseudomonadota</taxon>
        <taxon>Alphaproteobacteria</taxon>
        <taxon>Rhodobacterales</taxon>
        <taxon>Roseobacteraceae</taxon>
        <taxon>Thalassovita</taxon>
    </lineage>
</organism>